<dbReference type="PROSITE" id="PS51257">
    <property type="entry name" value="PROKAR_LIPOPROTEIN"/>
    <property type="match status" value="1"/>
</dbReference>
<evidence type="ECO:0008006" key="2">
    <source>
        <dbReference type="Google" id="ProtNLM"/>
    </source>
</evidence>
<dbReference type="Gene3D" id="3.10.28.20">
    <property type="entry name" value="Acetamidase/Formamidase-like domains"/>
    <property type="match status" value="1"/>
</dbReference>
<proteinExistence type="predicted"/>
<evidence type="ECO:0000313" key="1">
    <source>
        <dbReference type="EMBL" id="SVA69156.1"/>
    </source>
</evidence>
<accession>A0A381XWH2</accession>
<protein>
    <recommendedName>
        <fullName evidence="2">LPP20 lipoprotein</fullName>
    </recommendedName>
</protein>
<dbReference type="AlphaFoldDB" id="A0A381XWH2"/>
<dbReference type="EMBL" id="UINC01016644">
    <property type="protein sequence ID" value="SVA69156.1"/>
    <property type="molecule type" value="Genomic_DNA"/>
</dbReference>
<reference evidence="1" key="1">
    <citation type="submission" date="2018-05" db="EMBL/GenBank/DDBJ databases">
        <authorList>
            <person name="Lanie J.A."/>
            <person name="Ng W.-L."/>
            <person name="Kazmierczak K.M."/>
            <person name="Andrzejewski T.M."/>
            <person name="Davidsen T.M."/>
            <person name="Wayne K.J."/>
            <person name="Tettelin H."/>
            <person name="Glass J.I."/>
            <person name="Rusch D."/>
            <person name="Podicherti R."/>
            <person name="Tsui H.-C.T."/>
            <person name="Winkler M.E."/>
        </authorList>
    </citation>
    <scope>NUCLEOTIDE SEQUENCE</scope>
</reference>
<sequence>MINIYRLILKYLIPLSLPVLFVISCSSAPEIKPDWVINEPKSDDEYWVGIGILEKPLPDDYRWLAQQRALNEIASHIKVRVTGSATNIFEELNYDVDEYFSAIIKTRVDQNINDVEYVDHYESKFEFKAYARLSKKKYFADLARKREKAVSTALEFISKADPFNVNSFNYLSSALLEIKPYLDQDLDVNIPEGSQKKVNLAAYIKIKLFDYIDRIEFIPETDPYILKILSEDGSFYKADCIDKKTSKVLANIPVLYQINNQDEYATGISNTDGILSLNPFLDGKISHPEHISHSLDLSKLVDTSFIPILAPMVRNIKVTFNLKGPDLAIKADEKNLGKKLEPPFISSAIKEYFVKNLSGKFTTEKNADYVITLVVNTVPRSEKPDSYGFYYVYANAELSIMSSIDNKQLYSKSITQVKGVHTDLHLAGKKALDKLLNEIKLELPKIVEQL</sequence>
<name>A0A381XWH2_9ZZZZ</name>
<organism evidence="1">
    <name type="scientific">marine metagenome</name>
    <dbReference type="NCBI Taxonomy" id="408172"/>
    <lineage>
        <taxon>unclassified sequences</taxon>
        <taxon>metagenomes</taxon>
        <taxon>ecological metagenomes</taxon>
    </lineage>
</organism>
<gene>
    <name evidence="1" type="ORF">METZ01_LOCUS122010</name>
</gene>